<evidence type="ECO:0000313" key="3">
    <source>
        <dbReference type="WBParaSite" id="Minc3s00577g14533"/>
    </source>
</evidence>
<feature type="transmembrane region" description="Helical" evidence="1">
    <location>
        <begin position="7"/>
        <end position="25"/>
    </location>
</feature>
<sequence length="56" mass="6779">MCYHNILIKNLLILHIWFLQCQFILKSTIYYHNIPIILLINNILTNHLLIHNLLIK</sequence>
<evidence type="ECO:0000256" key="1">
    <source>
        <dbReference type="SAM" id="Phobius"/>
    </source>
</evidence>
<reference evidence="3" key="1">
    <citation type="submission" date="2022-11" db="UniProtKB">
        <authorList>
            <consortium name="WormBaseParasite"/>
        </authorList>
    </citation>
    <scope>IDENTIFICATION</scope>
</reference>
<name>A0A914LJE3_MELIC</name>
<feature type="transmembrane region" description="Helical" evidence="1">
    <location>
        <begin position="31"/>
        <end position="50"/>
    </location>
</feature>
<keyword evidence="1" id="KW-1133">Transmembrane helix</keyword>
<protein>
    <submittedName>
        <fullName evidence="3">Candidate secreted effector</fullName>
    </submittedName>
</protein>
<keyword evidence="2" id="KW-1185">Reference proteome</keyword>
<accession>A0A914LJE3</accession>
<keyword evidence="1" id="KW-0812">Transmembrane</keyword>
<evidence type="ECO:0000313" key="2">
    <source>
        <dbReference type="Proteomes" id="UP000887563"/>
    </source>
</evidence>
<dbReference type="AlphaFoldDB" id="A0A914LJE3"/>
<keyword evidence="1" id="KW-0472">Membrane</keyword>
<organism evidence="2 3">
    <name type="scientific">Meloidogyne incognita</name>
    <name type="common">Southern root-knot nematode worm</name>
    <name type="synonym">Oxyuris incognita</name>
    <dbReference type="NCBI Taxonomy" id="6306"/>
    <lineage>
        <taxon>Eukaryota</taxon>
        <taxon>Metazoa</taxon>
        <taxon>Ecdysozoa</taxon>
        <taxon>Nematoda</taxon>
        <taxon>Chromadorea</taxon>
        <taxon>Rhabditida</taxon>
        <taxon>Tylenchina</taxon>
        <taxon>Tylenchomorpha</taxon>
        <taxon>Tylenchoidea</taxon>
        <taxon>Meloidogynidae</taxon>
        <taxon>Meloidogyninae</taxon>
        <taxon>Meloidogyne</taxon>
        <taxon>Meloidogyne incognita group</taxon>
    </lineage>
</organism>
<dbReference type="Proteomes" id="UP000887563">
    <property type="component" value="Unplaced"/>
</dbReference>
<dbReference type="WBParaSite" id="Minc3s00577g14533">
    <property type="protein sequence ID" value="Minc3s00577g14533"/>
    <property type="gene ID" value="Minc3s00577g14533"/>
</dbReference>
<proteinExistence type="predicted"/>